<evidence type="ECO:0000313" key="2">
    <source>
        <dbReference type="Proteomes" id="UP000239757"/>
    </source>
</evidence>
<protein>
    <submittedName>
        <fullName evidence="1">Uncharacterized protein</fullName>
    </submittedName>
</protein>
<dbReference type="Proteomes" id="UP000239757">
    <property type="component" value="Unassembled WGS sequence"/>
</dbReference>
<reference evidence="1 2" key="1">
    <citation type="submission" date="2015-01" db="EMBL/GenBank/DDBJ databases">
        <title>Genome of allotetraploid Gossypium barbadense reveals genomic plasticity and fiber elongation in cotton evolution.</title>
        <authorList>
            <person name="Chen X."/>
            <person name="Liu X."/>
            <person name="Zhao B."/>
            <person name="Zheng H."/>
            <person name="Hu Y."/>
            <person name="Lu G."/>
            <person name="Yang C."/>
            <person name="Chen J."/>
            <person name="Shan C."/>
            <person name="Zhang L."/>
            <person name="Zhou Y."/>
            <person name="Wang L."/>
            <person name="Guo W."/>
            <person name="Bai Y."/>
            <person name="Ruan J."/>
            <person name="Shangguan X."/>
            <person name="Mao Y."/>
            <person name="Jiang J."/>
            <person name="Zhu Y."/>
            <person name="Lei J."/>
            <person name="Kang H."/>
            <person name="Chen S."/>
            <person name="He X."/>
            <person name="Wang R."/>
            <person name="Wang Y."/>
            <person name="Chen J."/>
            <person name="Wang L."/>
            <person name="Yu S."/>
            <person name="Wang B."/>
            <person name="Wei J."/>
            <person name="Song S."/>
            <person name="Lu X."/>
            <person name="Gao Z."/>
            <person name="Gu W."/>
            <person name="Deng X."/>
            <person name="Ma D."/>
            <person name="Wang S."/>
            <person name="Liang W."/>
            <person name="Fang L."/>
            <person name="Cai C."/>
            <person name="Zhu X."/>
            <person name="Zhou B."/>
            <person name="Zhang Y."/>
            <person name="Chen Z."/>
            <person name="Xu S."/>
            <person name="Zhu R."/>
            <person name="Wang S."/>
            <person name="Zhang T."/>
            <person name="Zhao G."/>
        </authorList>
    </citation>
    <scope>NUCLEOTIDE SEQUENCE [LARGE SCALE GENOMIC DNA]</scope>
    <source>
        <strain evidence="2">cv. Xinhai21</strain>
        <tissue evidence="1">Leaf</tissue>
    </source>
</reference>
<gene>
    <name evidence="1" type="ORF">GOBAR_AA29308</name>
</gene>
<proteinExistence type="predicted"/>
<organism evidence="1 2">
    <name type="scientific">Gossypium barbadense</name>
    <name type="common">Sea Island cotton</name>
    <name type="synonym">Hibiscus barbadensis</name>
    <dbReference type="NCBI Taxonomy" id="3634"/>
    <lineage>
        <taxon>Eukaryota</taxon>
        <taxon>Viridiplantae</taxon>
        <taxon>Streptophyta</taxon>
        <taxon>Embryophyta</taxon>
        <taxon>Tracheophyta</taxon>
        <taxon>Spermatophyta</taxon>
        <taxon>Magnoliopsida</taxon>
        <taxon>eudicotyledons</taxon>
        <taxon>Gunneridae</taxon>
        <taxon>Pentapetalae</taxon>
        <taxon>rosids</taxon>
        <taxon>malvids</taxon>
        <taxon>Malvales</taxon>
        <taxon>Malvaceae</taxon>
        <taxon>Malvoideae</taxon>
        <taxon>Gossypium</taxon>
    </lineage>
</organism>
<accession>A0A2P5WJW5</accession>
<dbReference type="OrthoDB" id="1723222at2759"/>
<sequence length="205" mass="23944">MILDRPFLATARTIIDVGMGELVLRVNEKKITLQAHDSVRVSSEQDDIKYSIKVSNHVAQPSLQETHHENMLEPCFSQGDRNRTTYKERMVQLNELDGWRIHAEEKPSKHDEDTKRHHDEHVMRMNQFKVRDKVRLNKSDPLISHSELESNGSNPFTVLNAFLYSTIEVTHSKFSIFKVNSTRLKSYLGVKIDNKKEEFRLHHLN</sequence>
<name>A0A2P5WJW5_GOSBA</name>
<dbReference type="EMBL" id="KZ667350">
    <property type="protein sequence ID" value="PPR91373.1"/>
    <property type="molecule type" value="Genomic_DNA"/>
</dbReference>
<evidence type="ECO:0000313" key="1">
    <source>
        <dbReference type="EMBL" id="PPR91373.1"/>
    </source>
</evidence>
<dbReference type="AlphaFoldDB" id="A0A2P5WJW5"/>